<dbReference type="Pfam" id="PF01076">
    <property type="entry name" value="Mob_Pre"/>
    <property type="match status" value="1"/>
</dbReference>
<organism evidence="3 4">
    <name type="scientific">Streptococcus saliviloxodontae</name>
    <dbReference type="NCBI Taxonomy" id="1349416"/>
    <lineage>
        <taxon>Bacteria</taxon>
        <taxon>Bacillati</taxon>
        <taxon>Bacillota</taxon>
        <taxon>Bacilli</taxon>
        <taxon>Lactobacillales</taxon>
        <taxon>Streptococcaceae</taxon>
        <taxon>Streptococcus</taxon>
    </lineage>
</organism>
<dbReference type="NCBIfam" id="NF041497">
    <property type="entry name" value="MobV"/>
    <property type="match status" value="1"/>
</dbReference>
<dbReference type="EMBL" id="JAFBEI010000062">
    <property type="protein sequence ID" value="MBM7637090.1"/>
    <property type="molecule type" value="Genomic_DNA"/>
</dbReference>
<proteinExistence type="inferred from homology"/>
<comment type="caution">
    <text evidence="3">The sequence shown here is derived from an EMBL/GenBank/DDBJ whole genome shotgun (WGS) entry which is preliminary data.</text>
</comment>
<keyword evidence="4" id="KW-1185">Reference proteome</keyword>
<dbReference type="InterPro" id="IPR001668">
    <property type="entry name" value="Mob_Pre"/>
</dbReference>
<dbReference type="Gene3D" id="3.30.930.30">
    <property type="match status" value="1"/>
</dbReference>
<dbReference type="CDD" id="cd17242">
    <property type="entry name" value="MobM_relaxase"/>
    <property type="match status" value="1"/>
</dbReference>
<dbReference type="RefSeq" id="WP_205010617.1">
    <property type="nucleotide sequence ID" value="NZ_JAFBEI010000062.1"/>
</dbReference>
<keyword evidence="2" id="KW-0175">Coiled coil</keyword>
<dbReference type="Proteomes" id="UP000809081">
    <property type="component" value="Unassembled WGS sequence"/>
</dbReference>
<feature type="coiled-coil region" evidence="2">
    <location>
        <begin position="260"/>
        <end position="329"/>
    </location>
</feature>
<evidence type="ECO:0000313" key="4">
    <source>
        <dbReference type="Proteomes" id="UP000809081"/>
    </source>
</evidence>
<reference evidence="3 4" key="1">
    <citation type="submission" date="2021-01" db="EMBL/GenBank/DDBJ databases">
        <title>Genomic Encyclopedia of Type Strains, Phase IV (KMG-IV): sequencing the most valuable type-strain genomes for metagenomic binning, comparative biology and taxonomic classification.</title>
        <authorList>
            <person name="Goeker M."/>
        </authorList>
    </citation>
    <scope>NUCLEOTIDE SEQUENCE [LARGE SCALE GENOMIC DNA]</scope>
    <source>
        <strain evidence="3 4">DSM 27513</strain>
    </source>
</reference>
<gene>
    <name evidence="3" type="ORF">JOC31_001925</name>
</gene>
<feature type="coiled-coil region" evidence="2">
    <location>
        <begin position="405"/>
        <end position="463"/>
    </location>
</feature>
<evidence type="ECO:0000256" key="1">
    <source>
        <dbReference type="ARBA" id="ARBA00010657"/>
    </source>
</evidence>
<protein>
    <submittedName>
        <fullName evidence="3">Nuclease with TOPRIM domain</fullName>
    </submittedName>
</protein>
<evidence type="ECO:0000313" key="3">
    <source>
        <dbReference type="EMBL" id="MBM7637090.1"/>
    </source>
</evidence>
<sequence length="500" mass="58197">MSYLVARMQKMKVGNLGGAYRHNERIFENHSNKDIDTSRSHLNYELTDRDRSVSYEKQIKDYVNETKVSSRAIRKDAVLCDEWIITSDKGFFDGLSEEKTRYFFEIAKDYFAENYGKSNIAYASVHLDESTPHMHLGVVPMADGKLSSKAMFGREELKKIQEDFPKYMNEHGFELSRGQLGSERKHLSVADYKAKIGEETLNKELLSLGAPRYWHEKENRPGTKEEVAGYESIASLFSEEEYHIREATLEERFKWLDSHRNDLKSDLSRLENILDKKVTEYDEIDSKASERLSELSELETSIKHREKELKGLESDSERLSARVKELTEEKVKQKGVITKRVEQLAAMSVSDLDRRQVAEELQEELTAANPKLFGGGFHFTVDFVNRLKAFMSDVVEKLEETMSQNEMLRRAFENVKVSKERLEQRLTQSDREKSNLEKENYLLREENKELKGSEKLLEDIQEVLTESEIKSIGNRLDDLQASRRARNRYQERERNQGPSL</sequence>
<name>A0ABS2PQA4_9STRE</name>
<evidence type="ECO:0000256" key="2">
    <source>
        <dbReference type="SAM" id="Coils"/>
    </source>
</evidence>
<comment type="similarity">
    <text evidence="1">Belongs to the plasmid mobilization pre family.</text>
</comment>
<accession>A0ABS2PQA4</accession>